<dbReference type="EMBL" id="BQXU01000022">
    <property type="protein sequence ID" value="GKT48149.1"/>
    <property type="molecule type" value="Genomic_DNA"/>
</dbReference>
<dbReference type="RefSeq" id="XP_049130499.1">
    <property type="nucleotide sequence ID" value="XM_049274542.1"/>
</dbReference>
<proteinExistence type="predicted"/>
<dbReference type="AlphaFoldDB" id="A0AA37UIK2"/>
<accession>A0AA37UIK2</accession>
<protein>
    <submittedName>
        <fullName evidence="1">Uncharacterized protein</fullName>
    </submittedName>
</protein>
<sequence>MADERDELVALVSRGSRLDLGTRFEFVNSAAYGDLGDQFSMVVLMSGIGVILAEKKSLGDCVDALEISTRRRPMLIRASLVEKEARDARDWLNTMDLLEDCQIHRDVTTWSSHCENTERPATPQHAQIIQIASSPVNVNAKCHSDLRTAHCLES</sequence>
<organism evidence="1 2">
    <name type="scientific">Colletotrichum spaethianum</name>
    <dbReference type="NCBI Taxonomy" id="700344"/>
    <lineage>
        <taxon>Eukaryota</taxon>
        <taxon>Fungi</taxon>
        <taxon>Dikarya</taxon>
        <taxon>Ascomycota</taxon>
        <taxon>Pezizomycotina</taxon>
        <taxon>Sordariomycetes</taxon>
        <taxon>Hypocreomycetidae</taxon>
        <taxon>Glomerellales</taxon>
        <taxon>Glomerellaceae</taxon>
        <taxon>Colletotrichum</taxon>
        <taxon>Colletotrichum spaethianum species complex</taxon>
    </lineage>
</organism>
<gene>
    <name evidence="1" type="ORF">ColSpa_08330</name>
</gene>
<evidence type="ECO:0000313" key="2">
    <source>
        <dbReference type="Proteomes" id="UP001055115"/>
    </source>
</evidence>
<dbReference type="GeneID" id="73329132"/>
<evidence type="ECO:0000313" key="1">
    <source>
        <dbReference type="EMBL" id="GKT48149.1"/>
    </source>
</evidence>
<comment type="caution">
    <text evidence="1">The sequence shown here is derived from an EMBL/GenBank/DDBJ whole genome shotgun (WGS) entry which is preliminary data.</text>
</comment>
<reference evidence="1 2" key="1">
    <citation type="submission" date="2022-03" db="EMBL/GenBank/DDBJ databases">
        <title>Genome data of Colletotrichum spp.</title>
        <authorList>
            <person name="Utami Y.D."/>
            <person name="Hiruma K."/>
        </authorList>
    </citation>
    <scope>NUCLEOTIDE SEQUENCE [LARGE SCALE GENOMIC DNA]</scope>
    <source>
        <strain evidence="1 2">MAFF 239500</strain>
    </source>
</reference>
<keyword evidence="2" id="KW-1185">Reference proteome</keyword>
<name>A0AA37UIK2_9PEZI</name>
<dbReference type="Proteomes" id="UP001055115">
    <property type="component" value="Unassembled WGS sequence"/>
</dbReference>